<dbReference type="SUPFAM" id="SSF103481">
    <property type="entry name" value="Multidrug resistance efflux transporter EmrE"/>
    <property type="match status" value="2"/>
</dbReference>
<dbReference type="PANTHER" id="PTHR22911">
    <property type="entry name" value="ACYL-MALONYL CONDENSING ENZYME-RELATED"/>
    <property type="match status" value="1"/>
</dbReference>
<reference evidence="3" key="1">
    <citation type="submission" date="2020-05" db="EMBL/GenBank/DDBJ databases">
        <authorList>
            <person name="Chiriac C."/>
            <person name="Salcher M."/>
            <person name="Ghai R."/>
            <person name="Kavagutti S V."/>
        </authorList>
    </citation>
    <scope>NUCLEOTIDE SEQUENCE</scope>
</reference>
<dbReference type="EMBL" id="CAFBLP010000008">
    <property type="protein sequence ID" value="CAB4864722.1"/>
    <property type="molecule type" value="Genomic_DNA"/>
</dbReference>
<organism evidence="3">
    <name type="scientific">freshwater metagenome</name>
    <dbReference type="NCBI Taxonomy" id="449393"/>
    <lineage>
        <taxon>unclassified sequences</taxon>
        <taxon>metagenomes</taxon>
        <taxon>ecological metagenomes</taxon>
    </lineage>
</organism>
<proteinExistence type="predicted"/>
<evidence type="ECO:0000256" key="1">
    <source>
        <dbReference type="SAM" id="Phobius"/>
    </source>
</evidence>
<feature type="transmembrane region" description="Helical" evidence="1">
    <location>
        <begin position="47"/>
        <end position="66"/>
    </location>
</feature>
<feature type="transmembrane region" description="Helical" evidence="1">
    <location>
        <begin position="133"/>
        <end position="150"/>
    </location>
</feature>
<protein>
    <submittedName>
        <fullName evidence="3">Unannotated protein</fullName>
    </submittedName>
</protein>
<accession>A0A6J7D100</accession>
<evidence type="ECO:0000313" key="3">
    <source>
        <dbReference type="EMBL" id="CAB4864722.1"/>
    </source>
</evidence>
<dbReference type="InterPro" id="IPR037185">
    <property type="entry name" value="EmrE-like"/>
</dbReference>
<dbReference type="Pfam" id="PF00892">
    <property type="entry name" value="EamA"/>
    <property type="match status" value="2"/>
</dbReference>
<feature type="transmembrane region" description="Helical" evidence="1">
    <location>
        <begin position="190"/>
        <end position="208"/>
    </location>
</feature>
<name>A0A6J7D100_9ZZZZ</name>
<keyword evidence="1" id="KW-0812">Transmembrane</keyword>
<feature type="domain" description="EamA" evidence="2">
    <location>
        <begin position="17"/>
        <end position="149"/>
    </location>
</feature>
<gene>
    <name evidence="3" type="ORF">UFOPK3376_00470</name>
</gene>
<sequence>MATTTPAPLSTRVPLAASLMAFAAGITWSFGAVTAKSSTHADAYQYLIWRSIGVIVVIELTSRILGNGWMLPRAYTSGRLMLLGCASLFVASIGFVYALKNTTAANAAFLASITPLVAVVLARIFLGERLTRITVGAIGVALVGLSVMVVSDVDAGNMTGNLAAIASSVGFAIYTVCVRSDQNRDWSPALPGYAAMMILVCGIVTFASGKTLMPPARDTAYALLHGGVFIVAGTMLFNLAARSVPAVAMTIFAQSETVAVPIWVFIVLHERPKASTVLGGTIILTAVIGKAILDARPASNRPPEHPIEPGPGSIA</sequence>
<dbReference type="AlphaFoldDB" id="A0A6J7D100"/>
<keyword evidence="1" id="KW-1133">Transmembrane helix</keyword>
<dbReference type="GO" id="GO:0016020">
    <property type="term" value="C:membrane"/>
    <property type="evidence" value="ECO:0007669"/>
    <property type="project" value="InterPro"/>
</dbReference>
<keyword evidence="1" id="KW-0472">Membrane</keyword>
<dbReference type="InterPro" id="IPR000620">
    <property type="entry name" value="EamA_dom"/>
</dbReference>
<feature type="domain" description="EamA" evidence="2">
    <location>
        <begin position="159"/>
        <end position="288"/>
    </location>
</feature>
<dbReference type="PANTHER" id="PTHR22911:SF135">
    <property type="entry name" value="BLR4310 PROTEIN"/>
    <property type="match status" value="1"/>
</dbReference>
<feature type="transmembrane region" description="Helical" evidence="1">
    <location>
        <begin position="105"/>
        <end position="126"/>
    </location>
</feature>
<feature type="transmembrane region" description="Helical" evidence="1">
    <location>
        <begin position="220"/>
        <end position="239"/>
    </location>
</feature>
<feature type="transmembrane region" description="Helical" evidence="1">
    <location>
        <begin position="78"/>
        <end position="99"/>
    </location>
</feature>
<feature type="transmembrane region" description="Helical" evidence="1">
    <location>
        <begin position="162"/>
        <end position="178"/>
    </location>
</feature>
<evidence type="ECO:0000259" key="2">
    <source>
        <dbReference type="Pfam" id="PF00892"/>
    </source>
</evidence>